<dbReference type="AlphaFoldDB" id="A0A444W6A8"/>
<dbReference type="RefSeq" id="WP_129752212.1">
    <property type="nucleotide sequence ID" value="NZ_JUIW01000011.1"/>
</dbReference>
<name>A0A444W6A8_9FLAO</name>
<organism evidence="2 3">
    <name type="scientific">Flavobacterium beibuense</name>
    <dbReference type="NCBI Taxonomy" id="657326"/>
    <lineage>
        <taxon>Bacteria</taxon>
        <taxon>Pseudomonadati</taxon>
        <taxon>Bacteroidota</taxon>
        <taxon>Flavobacteriia</taxon>
        <taxon>Flavobacteriales</taxon>
        <taxon>Flavobacteriaceae</taxon>
        <taxon>Flavobacterium</taxon>
    </lineage>
</organism>
<dbReference type="OrthoDB" id="1148550at2"/>
<reference evidence="2 3" key="1">
    <citation type="submission" date="2014-12" db="EMBL/GenBank/DDBJ databases">
        <title>Genome sequence of Flavobacterium beibuense RSKm HC5.</title>
        <authorList>
            <person name="Kim J.F."/>
            <person name="Song J.Y."/>
            <person name="Kwak M.-J."/>
            <person name="Lee S.-W."/>
        </authorList>
    </citation>
    <scope>NUCLEOTIDE SEQUENCE [LARGE SCALE GENOMIC DNA]</scope>
    <source>
        <strain evidence="2 3">RSKm HC5</strain>
    </source>
</reference>
<protein>
    <submittedName>
        <fullName evidence="2">ABC-type Co2+ transport system, periplasmic component</fullName>
    </submittedName>
</protein>
<sequence>MKKSVLLLLLFMVSAKSFAHFMWVETALTGKVNQKQEVKVYFGEYTYNVIEKVNEEAFGKMKKFTIWVVSPNGEKQQLEVTPGETFFTGYFTPKTNGTYTVVLNNNEIDVIDYTQYDFGIFKTHYHSVAKVEVGNKPAETAAINPEGLTIVDITKKEHKEKGEATLKVLYKGEPVKGQEVTVFISDLWSKKVWTDENGQIQFSFPWKTKYILEVTTKEEIPGSYNGKEYQFIWHCATYAIPLG</sequence>
<dbReference type="Pfam" id="PF10670">
    <property type="entry name" value="DUF4198"/>
    <property type="match status" value="1"/>
</dbReference>
<gene>
    <name evidence="2" type="ORF">NU09_3140</name>
</gene>
<keyword evidence="1" id="KW-0732">Signal</keyword>
<proteinExistence type="predicted"/>
<evidence type="ECO:0000313" key="3">
    <source>
        <dbReference type="Proteomes" id="UP000289775"/>
    </source>
</evidence>
<evidence type="ECO:0000256" key="1">
    <source>
        <dbReference type="SAM" id="SignalP"/>
    </source>
</evidence>
<keyword evidence="3" id="KW-1185">Reference proteome</keyword>
<dbReference type="EMBL" id="JUIW01000011">
    <property type="protein sequence ID" value="RYJ41397.1"/>
    <property type="molecule type" value="Genomic_DNA"/>
</dbReference>
<dbReference type="InterPro" id="IPR019613">
    <property type="entry name" value="DUF4198"/>
</dbReference>
<evidence type="ECO:0000313" key="2">
    <source>
        <dbReference type="EMBL" id="RYJ41397.1"/>
    </source>
</evidence>
<feature type="chain" id="PRO_5019367784" evidence="1">
    <location>
        <begin position="20"/>
        <end position="243"/>
    </location>
</feature>
<accession>A0A444W6A8</accession>
<dbReference type="Proteomes" id="UP000289775">
    <property type="component" value="Unassembled WGS sequence"/>
</dbReference>
<feature type="signal peptide" evidence="1">
    <location>
        <begin position="1"/>
        <end position="19"/>
    </location>
</feature>
<comment type="caution">
    <text evidence="2">The sequence shown here is derived from an EMBL/GenBank/DDBJ whole genome shotgun (WGS) entry which is preliminary data.</text>
</comment>